<keyword evidence="10" id="KW-0325">Glycoprotein</keyword>
<evidence type="ECO:0000256" key="1">
    <source>
        <dbReference type="ARBA" id="ARBA00004141"/>
    </source>
</evidence>
<evidence type="ECO:0000256" key="11">
    <source>
        <dbReference type="ARBA" id="ARBA00023201"/>
    </source>
</evidence>
<dbReference type="PANTHER" id="PTHR11690">
    <property type="entry name" value="AMILORIDE-SENSITIVE SODIUM CHANNEL-RELATED"/>
    <property type="match status" value="1"/>
</dbReference>
<dbReference type="Pfam" id="PF00858">
    <property type="entry name" value="ASC"/>
    <property type="match status" value="1"/>
</dbReference>
<dbReference type="OrthoDB" id="6238402at2759"/>
<evidence type="ECO:0000256" key="2">
    <source>
        <dbReference type="ARBA" id="ARBA00007193"/>
    </source>
</evidence>
<protein>
    <submittedName>
        <fullName evidence="15">Uncharacterized protein</fullName>
    </submittedName>
</protein>
<keyword evidence="6 14" id="KW-1133">Transmembrane helix</keyword>
<reference evidence="15" key="1">
    <citation type="submission" date="2021-09" db="EMBL/GenBank/DDBJ databases">
        <authorList>
            <consortium name="Pathogen Informatics"/>
        </authorList>
    </citation>
    <scope>NUCLEOTIDE SEQUENCE</scope>
</reference>
<evidence type="ECO:0000256" key="7">
    <source>
        <dbReference type="ARBA" id="ARBA00023053"/>
    </source>
</evidence>
<evidence type="ECO:0000256" key="14">
    <source>
        <dbReference type="SAM" id="Phobius"/>
    </source>
</evidence>
<dbReference type="Proteomes" id="UP000746747">
    <property type="component" value="Unassembled WGS sequence"/>
</dbReference>
<keyword evidence="7" id="KW-0915">Sodium</keyword>
<keyword evidence="3 13" id="KW-0813">Transport</keyword>
<feature type="transmembrane region" description="Helical" evidence="14">
    <location>
        <begin position="46"/>
        <end position="66"/>
    </location>
</feature>
<comment type="subcellular location">
    <subcellularLocation>
        <location evidence="1">Membrane</location>
        <topology evidence="1">Multi-pass membrane protein</topology>
    </subcellularLocation>
</comment>
<evidence type="ECO:0000256" key="10">
    <source>
        <dbReference type="ARBA" id="ARBA00023180"/>
    </source>
</evidence>
<gene>
    <name evidence="15" type="ORF">CJOHNSTONI_LOCUS1814</name>
</gene>
<evidence type="ECO:0000256" key="9">
    <source>
        <dbReference type="ARBA" id="ARBA00023136"/>
    </source>
</evidence>
<dbReference type="InterPro" id="IPR001873">
    <property type="entry name" value="ENaC"/>
</dbReference>
<dbReference type="GO" id="GO:0015280">
    <property type="term" value="F:ligand-gated sodium channel activity"/>
    <property type="evidence" value="ECO:0007669"/>
    <property type="project" value="TreeGrafter"/>
</dbReference>
<evidence type="ECO:0000256" key="5">
    <source>
        <dbReference type="ARBA" id="ARBA00022692"/>
    </source>
</evidence>
<keyword evidence="16" id="KW-1185">Reference proteome</keyword>
<sequence>MQNQSDRKTGESNRIVIKKIRNFLENTTTHGIRHIFIARNACTSRLWMFGITLCFIILVIQAYQLLMKFTRYEKITDIKLKFDNTQFPAVTFCNLNPYKKNLVRSVSSVKDTMDVYENAKLFPKSPIKQQLSIGTILKQSNNQNK</sequence>
<dbReference type="EMBL" id="CAKAEH010000581">
    <property type="protein sequence ID" value="CAG9531410.1"/>
    <property type="molecule type" value="Genomic_DNA"/>
</dbReference>
<keyword evidence="11 13" id="KW-0739">Sodium transport</keyword>
<accession>A0A8J2M1F1</accession>
<keyword evidence="8 13" id="KW-0406">Ion transport</keyword>
<dbReference type="AlphaFoldDB" id="A0A8J2M1F1"/>
<comment type="caution">
    <text evidence="15">The sequence shown here is derived from an EMBL/GenBank/DDBJ whole genome shotgun (WGS) entry which is preliminary data.</text>
</comment>
<keyword evidence="5 13" id="KW-0812">Transmembrane</keyword>
<evidence type="ECO:0000313" key="15">
    <source>
        <dbReference type="EMBL" id="CAG9531410.1"/>
    </source>
</evidence>
<comment type="similarity">
    <text evidence="2 13">Belongs to the amiloride-sensitive sodium channel (TC 1.A.6) family.</text>
</comment>
<evidence type="ECO:0000256" key="6">
    <source>
        <dbReference type="ARBA" id="ARBA00022989"/>
    </source>
</evidence>
<keyword evidence="9 14" id="KW-0472">Membrane</keyword>
<evidence type="ECO:0000313" key="16">
    <source>
        <dbReference type="Proteomes" id="UP000746747"/>
    </source>
</evidence>
<dbReference type="PANTHER" id="PTHR11690:SF276">
    <property type="entry name" value="DEGENERIN DEG-1"/>
    <property type="match status" value="1"/>
</dbReference>
<name>A0A8J2M1F1_9BILA</name>
<proteinExistence type="inferred from homology"/>
<evidence type="ECO:0000256" key="3">
    <source>
        <dbReference type="ARBA" id="ARBA00022448"/>
    </source>
</evidence>
<evidence type="ECO:0000256" key="8">
    <source>
        <dbReference type="ARBA" id="ARBA00023065"/>
    </source>
</evidence>
<evidence type="ECO:0000256" key="13">
    <source>
        <dbReference type="RuleBase" id="RU000679"/>
    </source>
</evidence>
<organism evidence="15 16">
    <name type="scientific">Cercopithifilaria johnstoni</name>
    <dbReference type="NCBI Taxonomy" id="2874296"/>
    <lineage>
        <taxon>Eukaryota</taxon>
        <taxon>Metazoa</taxon>
        <taxon>Ecdysozoa</taxon>
        <taxon>Nematoda</taxon>
        <taxon>Chromadorea</taxon>
        <taxon>Rhabditida</taxon>
        <taxon>Spirurina</taxon>
        <taxon>Spiruromorpha</taxon>
        <taxon>Filarioidea</taxon>
        <taxon>Onchocercidae</taxon>
        <taxon>Cercopithifilaria</taxon>
    </lineage>
</organism>
<feature type="non-terminal residue" evidence="15">
    <location>
        <position position="1"/>
    </location>
</feature>
<keyword evidence="12 13" id="KW-0407">Ion channel</keyword>
<keyword evidence="4 13" id="KW-0894">Sodium channel</keyword>
<dbReference type="GO" id="GO:0005886">
    <property type="term" value="C:plasma membrane"/>
    <property type="evidence" value="ECO:0007669"/>
    <property type="project" value="TreeGrafter"/>
</dbReference>
<evidence type="ECO:0000256" key="4">
    <source>
        <dbReference type="ARBA" id="ARBA00022461"/>
    </source>
</evidence>
<evidence type="ECO:0000256" key="12">
    <source>
        <dbReference type="ARBA" id="ARBA00023303"/>
    </source>
</evidence>